<dbReference type="EMBL" id="HAEH01007774">
    <property type="protein sequence ID" value="SBR82757.1"/>
    <property type="molecule type" value="Transcribed_RNA"/>
</dbReference>
<keyword evidence="1" id="KW-0812">Transmembrane</keyword>
<protein>
    <submittedName>
        <fullName evidence="2">Annexin A11a</fullName>
    </submittedName>
</protein>
<name>A0A1A8PP25_9TELE</name>
<feature type="transmembrane region" description="Helical" evidence="1">
    <location>
        <begin position="40"/>
        <end position="57"/>
    </location>
</feature>
<proteinExistence type="predicted"/>
<keyword evidence="1" id="KW-0472">Membrane</keyword>
<organism evidence="2">
    <name type="scientific">Nothobranchius rachovii</name>
    <name type="common">bluefin notho</name>
    <dbReference type="NCBI Taxonomy" id="451742"/>
    <lineage>
        <taxon>Eukaryota</taxon>
        <taxon>Metazoa</taxon>
        <taxon>Chordata</taxon>
        <taxon>Craniata</taxon>
        <taxon>Vertebrata</taxon>
        <taxon>Euteleostomi</taxon>
        <taxon>Actinopterygii</taxon>
        <taxon>Neopterygii</taxon>
        <taxon>Teleostei</taxon>
        <taxon>Neoteleostei</taxon>
        <taxon>Acanthomorphata</taxon>
        <taxon>Ovalentaria</taxon>
        <taxon>Atherinomorphae</taxon>
        <taxon>Cyprinodontiformes</taxon>
        <taxon>Nothobranchiidae</taxon>
        <taxon>Nothobranchius</taxon>
    </lineage>
</organism>
<reference evidence="2" key="1">
    <citation type="submission" date="2016-05" db="EMBL/GenBank/DDBJ databases">
        <authorList>
            <person name="Lavstsen T."/>
            <person name="Jespersen J.S."/>
        </authorList>
    </citation>
    <scope>NUCLEOTIDE SEQUENCE</scope>
    <source>
        <tissue evidence="2">Brain</tissue>
    </source>
</reference>
<accession>A0A1A8PP25</accession>
<feature type="non-terminal residue" evidence="2">
    <location>
        <position position="1"/>
    </location>
</feature>
<keyword evidence="1" id="KW-1133">Transmembrane helix</keyword>
<reference evidence="2" key="2">
    <citation type="submission" date="2016-06" db="EMBL/GenBank/DDBJ databases">
        <title>The genome of a short-lived fish provides insights into sex chromosome evolution and the genetic control of aging.</title>
        <authorList>
            <person name="Reichwald K."/>
            <person name="Felder M."/>
            <person name="Petzold A."/>
            <person name="Koch P."/>
            <person name="Groth M."/>
            <person name="Platzer M."/>
        </authorList>
    </citation>
    <scope>NUCLEOTIDE SEQUENCE</scope>
    <source>
        <tissue evidence="2">Brain</tissue>
    </source>
</reference>
<evidence type="ECO:0000256" key="1">
    <source>
        <dbReference type="SAM" id="Phobius"/>
    </source>
</evidence>
<evidence type="ECO:0000313" key="2">
    <source>
        <dbReference type="EMBL" id="SBR82757.1"/>
    </source>
</evidence>
<dbReference type="AlphaFoldDB" id="A0A1A8PP25"/>
<gene>
    <name evidence="2" type="primary">ANXA11A</name>
</gene>
<sequence>QGFTNEIPSNRKHFTCETREKVFHAACPTKSQNLHNSKQGLLHVFKMVWFMFCFYWLRGFHNK</sequence>